<evidence type="ECO:0000313" key="10">
    <source>
        <dbReference type="EMBL" id="UZC86735.1"/>
    </source>
</evidence>
<reference evidence="9" key="3">
    <citation type="submission" date="2020-12" db="EMBL/GenBank/DDBJ databases">
        <title>GES Beta-lactamases isolated from hospital effluents in Brazil.</title>
        <authorList>
            <person name="Conte D."/>
            <person name="Mesa D."/>
            <person name="Palmeiro J.K."/>
            <person name="Dalla-Costa L.M."/>
        </authorList>
    </citation>
    <scope>NUCLEOTIDE SEQUENCE [LARGE SCALE GENOMIC DNA]</scope>
    <source>
        <strain evidence="9">Aero21</strain>
    </source>
</reference>
<reference evidence="8 15" key="9">
    <citation type="submission" date="2023-12" db="EMBL/GenBank/DDBJ databases">
        <title>Characterization of antibiotic resistance in Aeromonas spp. in hospital effluent.</title>
        <authorList>
            <person name="Negoseki B.R.S."/>
            <person name="Krul D."/>
            <person name="Siqueira A.C."/>
            <person name="Almeida M."/>
            <person name="Mesa D."/>
            <person name="Conte D."/>
            <person name="Dalla-Costa L.M."/>
        </authorList>
    </citation>
    <scope>NUCLEOTIDE SEQUENCE [LARGE SCALE GENOMIC DNA]</scope>
    <source>
        <strain evidence="8 15">36v</strain>
    </source>
</reference>
<dbReference type="GeneID" id="48821555"/>
<dbReference type="EMBL" id="BPNN01000011">
    <property type="protein sequence ID" value="GJA62465.1"/>
    <property type="molecule type" value="Genomic_DNA"/>
</dbReference>
<evidence type="ECO:0000313" key="12">
    <source>
        <dbReference type="Proteomes" id="UP000515756"/>
    </source>
</evidence>
<reference evidence="7" key="8">
    <citation type="submission" date="2023-11" db="EMBL/GenBank/DDBJ databases">
        <title>WGS of Aeromonas in Northern Israel.</title>
        <authorList>
            <person name="Hershko Y."/>
        </authorList>
    </citation>
    <scope>NUCLEOTIDE SEQUENCE</scope>
    <source>
        <strain evidence="7">77416</strain>
    </source>
</reference>
<evidence type="ECO:0000313" key="9">
    <source>
        <dbReference type="EMBL" id="QQA61634.1"/>
    </source>
</evidence>
<dbReference type="Proteomes" id="UP000515756">
    <property type="component" value="Chromosome"/>
</dbReference>
<reference evidence="2 12" key="2">
    <citation type="submission" date="2019-12" db="EMBL/GenBank/DDBJ databases">
        <title>complete genome sequences of Aeromonas caviae str. WP2-W18-ESBL-01 isolated from wastewater treatment plant effluent.</title>
        <authorList>
            <person name="Sekizuka T."/>
            <person name="Itokawa K."/>
            <person name="Yatsu K."/>
            <person name="Inamine Y."/>
            <person name="Kuroda M."/>
        </authorList>
    </citation>
    <scope>NUCLEOTIDE SEQUENCE [LARGE SCALE GENOMIC DNA]</scope>
    <source>
        <strain evidence="2 12">WP2-W18-ESBL-01</strain>
    </source>
</reference>
<dbReference type="RefSeq" id="WP_010673486.1">
    <property type="nucleotide sequence ID" value="NZ_AP019195.1"/>
</dbReference>
<reference evidence="1" key="1">
    <citation type="journal article" date="2019" name="J Environ">
        <title>Genetic characterization and potential molecular dissemination mechanism of tet (31) gene in Aeromonas caviae from an oxytetracycline wastewater treatment system.</title>
        <authorList>
            <person name="Shi Y."/>
            <person name="Tian Z."/>
            <person name="Leclercq S.O."/>
            <person name="Zhang H."/>
            <person name="Yang M."/>
            <person name="Zhang Y."/>
        </authorList>
    </citation>
    <scope>NUCLEOTIDE SEQUENCE</scope>
    <source>
        <strain evidence="1">T25-39</strain>
    </source>
</reference>
<keyword evidence="15" id="KW-1185">Reference proteome</keyword>
<dbReference type="EMBL" id="CP065937">
    <property type="protein sequence ID" value="QQA61634.1"/>
    <property type="molecule type" value="Genomic_DNA"/>
</dbReference>
<reference evidence="11" key="6">
    <citation type="submission" date="2023-03" db="EMBL/GenBank/DDBJ databases">
        <title>Aeromonas caviae strain AC1520.</title>
        <authorList>
            <person name="Xie T."/>
            <person name="Zhang Q."/>
            <person name="Deng J."/>
            <person name="Li X."/>
        </authorList>
    </citation>
    <scope>NUCLEOTIDE SEQUENCE</scope>
    <source>
        <strain evidence="11">AC1520</strain>
    </source>
</reference>
<dbReference type="Proteomes" id="UP001160758">
    <property type="component" value="Unassembled WGS sequence"/>
</dbReference>
<dbReference type="Proteomes" id="UP001163285">
    <property type="component" value="Chromosome"/>
</dbReference>
<evidence type="ECO:0000313" key="8">
    <source>
        <dbReference type="EMBL" id="MEA9437766.1"/>
    </source>
</evidence>
<dbReference type="Proteomes" id="UP000886934">
    <property type="component" value="Unassembled WGS sequence"/>
</dbReference>
<sequence>MKVFKQWSPRRIARYIKSFHHGSFMVEALGRFEFQGGIIDVKPLSCHQALSLARQINLAVRDLRTTTLLPG</sequence>
<dbReference type="EMBL" id="JAWZVU010000037">
    <property type="protein sequence ID" value="MDX7720081.1"/>
    <property type="molecule type" value="Genomic_DNA"/>
</dbReference>
<dbReference type="InterPro" id="IPR009491">
    <property type="entry name" value="DUF1107"/>
</dbReference>
<evidence type="ECO:0000313" key="2">
    <source>
        <dbReference type="EMBL" id="BBQ29620.1"/>
    </source>
</evidence>
<dbReference type="OrthoDB" id="5588896at2"/>
<dbReference type="Proteomes" id="UP001218423">
    <property type="component" value="Chromosome"/>
</dbReference>
<dbReference type="Proteomes" id="UP000266778">
    <property type="component" value="Chromosome"/>
</dbReference>
<evidence type="ECO:0000313" key="5">
    <source>
        <dbReference type="EMBL" id="MDH1504766.1"/>
    </source>
</evidence>
<evidence type="ECO:0000313" key="4">
    <source>
        <dbReference type="EMBL" id="GJB90257.1"/>
    </source>
</evidence>
<dbReference type="EMBL" id="CP110176">
    <property type="protein sequence ID" value="UZC86735.1"/>
    <property type="molecule type" value="Genomic_DNA"/>
</dbReference>
<dbReference type="EMBL" id="CP120942">
    <property type="protein sequence ID" value="WFF96887.1"/>
    <property type="molecule type" value="Genomic_DNA"/>
</dbReference>
<dbReference type="EMBL" id="JAYGOJ010000133">
    <property type="protein sequence ID" value="MEA9437766.1"/>
    <property type="molecule type" value="Genomic_DNA"/>
</dbReference>
<dbReference type="EMBL" id="BPOP01000002">
    <property type="protein sequence ID" value="GJB90257.1"/>
    <property type="molecule type" value="Genomic_DNA"/>
</dbReference>
<name>A0A125Y9F2_AERCA</name>
<organism evidence="3 14">
    <name type="scientific">Aeromonas caviae</name>
    <name type="common">Aeromonas punctata</name>
    <dbReference type="NCBI Taxonomy" id="648"/>
    <lineage>
        <taxon>Bacteria</taxon>
        <taxon>Pseudomonadati</taxon>
        <taxon>Pseudomonadota</taxon>
        <taxon>Gammaproteobacteria</taxon>
        <taxon>Aeromonadales</taxon>
        <taxon>Aeromonadaceae</taxon>
        <taxon>Aeromonas</taxon>
    </lineage>
</organism>
<protein>
    <submittedName>
        <fullName evidence="5">DUF1107 domain-containing protein</fullName>
    </submittedName>
    <submittedName>
        <fullName evidence="1">DUF1107 family protein</fullName>
    </submittedName>
</protein>
<dbReference type="Gene3D" id="3.30.1910.10">
    <property type="entry name" value="so0334 like domain"/>
    <property type="match status" value="1"/>
</dbReference>
<dbReference type="EMBL" id="CP025706">
    <property type="protein sequence ID" value="AXB05987.1"/>
    <property type="molecule type" value="Genomic_DNA"/>
</dbReference>
<dbReference type="EMBL" id="JAOCIZ010000020">
    <property type="protein sequence ID" value="MDH1504766.1"/>
    <property type="molecule type" value="Genomic_DNA"/>
</dbReference>
<evidence type="ECO:0000313" key="11">
    <source>
        <dbReference type="EMBL" id="WFF96887.1"/>
    </source>
</evidence>
<dbReference type="EMBL" id="AP021927">
    <property type="protein sequence ID" value="BBQ29620.1"/>
    <property type="molecule type" value="Genomic_DNA"/>
</dbReference>
<reference evidence="5" key="5">
    <citation type="submission" date="2022-09" db="EMBL/GenBank/DDBJ databases">
        <title>Intensive care unit water sources are persistently colonized with multi-drug resistant bacteria and are the site of extensive horizontal gene transfer of antibiotic resistance genes.</title>
        <authorList>
            <person name="Diorio-Toth L."/>
        </authorList>
    </citation>
    <scope>NUCLEOTIDE SEQUENCE</scope>
    <source>
        <strain evidence="5">GD03710</strain>
        <strain evidence="6">GD03796</strain>
    </source>
</reference>
<dbReference type="Proteomes" id="UP000737420">
    <property type="component" value="Unassembled WGS sequence"/>
</dbReference>
<accession>A0A125Y9F2</accession>
<gene>
    <name evidence="1" type="ORF">C1C91_14110</name>
    <name evidence="9" type="ORF">JC965_03615</name>
    <name evidence="3" type="ORF">KAM351_10760</name>
    <name evidence="4" type="ORF">KAM382_03180</name>
    <name evidence="6" type="ORF">N5I07_16080</name>
    <name evidence="5" type="ORF">N5I20_06805</name>
    <name evidence="10" type="ORF">OJY61_01950</name>
    <name evidence="11" type="ORF">P5S46_14625</name>
    <name evidence="7" type="ORF">SJS77_06260</name>
    <name evidence="8" type="ORF">VCX44_18645</name>
    <name evidence="2" type="ORF">WP2W18E01_12020</name>
</gene>
<evidence type="ECO:0000313" key="1">
    <source>
        <dbReference type="EMBL" id="AXB05987.1"/>
    </source>
</evidence>
<evidence type="ECO:0000313" key="7">
    <source>
        <dbReference type="EMBL" id="MDX7720081.1"/>
    </source>
</evidence>
<evidence type="ECO:0000313" key="14">
    <source>
        <dbReference type="Proteomes" id="UP000886934"/>
    </source>
</evidence>
<evidence type="ECO:0000313" key="15">
    <source>
        <dbReference type="Proteomes" id="UP001304847"/>
    </source>
</evidence>
<dbReference type="Proteomes" id="UP001277183">
    <property type="component" value="Unassembled WGS sequence"/>
</dbReference>
<evidence type="ECO:0000313" key="6">
    <source>
        <dbReference type="EMBL" id="MDH1899049.1"/>
    </source>
</evidence>
<reference evidence="3 13" key="4">
    <citation type="submission" date="2021-07" db="EMBL/GenBank/DDBJ databases">
        <title>Draft genome sequence of carbapenem-resistant Aeromonas spp. in Japan.</title>
        <authorList>
            <person name="Maehana S."/>
            <person name="Suzuki M."/>
            <person name="Kitasato H."/>
        </authorList>
    </citation>
    <scope>NUCLEOTIDE SEQUENCE</scope>
    <source>
        <strain evidence="3">KAM351</strain>
        <strain evidence="4 13">KAM382</strain>
    </source>
</reference>
<dbReference type="AlphaFoldDB" id="A0A125Y9F2"/>
<dbReference type="Proteomes" id="UP001161704">
    <property type="component" value="Unassembled WGS sequence"/>
</dbReference>
<evidence type="ECO:0000313" key="13">
    <source>
        <dbReference type="Proteomes" id="UP000737420"/>
    </source>
</evidence>
<dbReference type="Pfam" id="PF06526">
    <property type="entry name" value="DUF1107"/>
    <property type="match status" value="1"/>
</dbReference>
<evidence type="ECO:0000313" key="3">
    <source>
        <dbReference type="EMBL" id="GJA62465.1"/>
    </source>
</evidence>
<reference evidence="10" key="7">
    <citation type="submission" date="2023-04" db="EMBL/GenBank/DDBJ databases">
        <title>Whole Genome Sequence of Multi-drug resistant Aeromonas caviae as a gut pathogen in newborn.</title>
        <authorList>
            <person name="Jadhav S.V."/>
            <person name="Saroj S.D."/>
            <person name="Saha U.B."/>
            <person name="Sen S."/>
            <person name="Kher A."/>
        </authorList>
    </citation>
    <scope>NUCLEOTIDE SEQUENCE</scope>
    <source>
        <strain evidence="10">SVJ23</strain>
    </source>
</reference>
<dbReference type="Proteomes" id="UP001304847">
    <property type="component" value="Unassembled WGS sequence"/>
</dbReference>
<proteinExistence type="predicted"/>
<dbReference type="EMBL" id="JAOCFT010000001">
    <property type="protein sequence ID" value="MDH1899049.1"/>
    <property type="molecule type" value="Genomic_DNA"/>
</dbReference>